<dbReference type="Proteomes" id="UP000653454">
    <property type="component" value="Unassembled WGS sequence"/>
</dbReference>
<feature type="transmembrane region" description="Helical" evidence="5">
    <location>
        <begin position="79"/>
        <end position="97"/>
    </location>
</feature>
<keyword evidence="4 5" id="KW-0472">Membrane</keyword>
<feature type="transmembrane region" description="Helical" evidence="5">
    <location>
        <begin position="12"/>
        <end position="37"/>
    </location>
</feature>
<dbReference type="InterPro" id="IPR036259">
    <property type="entry name" value="MFS_trans_sf"/>
</dbReference>
<dbReference type="GO" id="GO:0022857">
    <property type="term" value="F:transmembrane transporter activity"/>
    <property type="evidence" value="ECO:0007669"/>
    <property type="project" value="InterPro"/>
</dbReference>
<dbReference type="GO" id="GO:0016020">
    <property type="term" value="C:membrane"/>
    <property type="evidence" value="ECO:0007669"/>
    <property type="project" value="UniProtKB-SubCell"/>
</dbReference>
<feature type="transmembrane region" description="Helical" evidence="5">
    <location>
        <begin position="49"/>
        <end position="72"/>
    </location>
</feature>
<comment type="subcellular location">
    <subcellularLocation>
        <location evidence="1">Membrane</location>
        <topology evidence="1">Multi-pass membrane protein</topology>
    </subcellularLocation>
</comment>
<keyword evidence="2 5" id="KW-0812">Transmembrane</keyword>
<dbReference type="PROSITE" id="PS50850">
    <property type="entry name" value="MFS"/>
    <property type="match status" value="1"/>
</dbReference>
<dbReference type="Pfam" id="PF00083">
    <property type="entry name" value="Sugar_tr"/>
    <property type="match status" value="1"/>
</dbReference>
<evidence type="ECO:0000256" key="1">
    <source>
        <dbReference type="ARBA" id="ARBA00004141"/>
    </source>
</evidence>
<keyword evidence="3 5" id="KW-1133">Transmembrane helix</keyword>
<evidence type="ECO:0000256" key="4">
    <source>
        <dbReference type="ARBA" id="ARBA00023136"/>
    </source>
</evidence>
<feature type="domain" description="Major facilitator superfamily (MFS) profile" evidence="6">
    <location>
        <begin position="7"/>
        <end position="280"/>
    </location>
</feature>
<dbReference type="PANTHER" id="PTHR48021">
    <property type="match status" value="1"/>
</dbReference>
<reference evidence="7" key="1">
    <citation type="submission" date="2020-11" db="EMBL/GenBank/DDBJ databases">
        <authorList>
            <person name="Whiteford S."/>
        </authorList>
    </citation>
    <scope>NUCLEOTIDE SEQUENCE</scope>
</reference>
<evidence type="ECO:0000256" key="5">
    <source>
        <dbReference type="SAM" id="Phobius"/>
    </source>
</evidence>
<dbReference type="EMBL" id="CAJHNJ030000005">
    <property type="protein sequence ID" value="CAG9098872.1"/>
    <property type="molecule type" value="Genomic_DNA"/>
</dbReference>
<evidence type="ECO:0000259" key="6">
    <source>
        <dbReference type="PROSITE" id="PS50850"/>
    </source>
</evidence>
<keyword evidence="8" id="KW-1185">Reference proteome</keyword>
<dbReference type="InterPro" id="IPR050549">
    <property type="entry name" value="MFS_Trehalose_Transporter"/>
</dbReference>
<dbReference type="PANTHER" id="PTHR48021:SF68">
    <property type="entry name" value="MAJOR FACILITATOR SUPERFAMILY (MFS) PROFILE DOMAIN-CONTAINING PROTEIN"/>
    <property type="match status" value="1"/>
</dbReference>
<dbReference type="InterPro" id="IPR020846">
    <property type="entry name" value="MFS_dom"/>
</dbReference>
<organism evidence="7 8">
    <name type="scientific">Plutella xylostella</name>
    <name type="common">Diamondback moth</name>
    <name type="synonym">Plutella maculipennis</name>
    <dbReference type="NCBI Taxonomy" id="51655"/>
    <lineage>
        <taxon>Eukaryota</taxon>
        <taxon>Metazoa</taxon>
        <taxon>Ecdysozoa</taxon>
        <taxon>Arthropoda</taxon>
        <taxon>Hexapoda</taxon>
        <taxon>Insecta</taxon>
        <taxon>Pterygota</taxon>
        <taxon>Neoptera</taxon>
        <taxon>Endopterygota</taxon>
        <taxon>Lepidoptera</taxon>
        <taxon>Glossata</taxon>
        <taxon>Ditrysia</taxon>
        <taxon>Yponomeutoidea</taxon>
        <taxon>Plutellidae</taxon>
        <taxon>Plutella</taxon>
    </lineage>
</organism>
<comment type="caution">
    <text evidence="7">The sequence shown here is derived from an EMBL/GenBank/DDBJ whole genome shotgun (WGS) entry which is preliminary data.</text>
</comment>
<evidence type="ECO:0000256" key="2">
    <source>
        <dbReference type="ARBA" id="ARBA00022692"/>
    </source>
</evidence>
<proteinExistence type="predicted"/>
<dbReference type="AlphaFoldDB" id="A0A8S4DL90"/>
<evidence type="ECO:0000313" key="8">
    <source>
        <dbReference type="Proteomes" id="UP000653454"/>
    </source>
</evidence>
<accession>A0A8S4DL90</accession>
<evidence type="ECO:0000313" key="7">
    <source>
        <dbReference type="EMBL" id="CAG9098872.1"/>
    </source>
</evidence>
<name>A0A8S4DL90_PLUXY</name>
<evidence type="ECO:0000256" key="3">
    <source>
        <dbReference type="ARBA" id="ARBA00022989"/>
    </source>
</evidence>
<gene>
    <name evidence="7" type="ORF">PLXY2_LOCUS1984</name>
</gene>
<dbReference type="InterPro" id="IPR005828">
    <property type="entry name" value="MFS_sugar_transport-like"/>
</dbReference>
<protein>
    <submittedName>
        <fullName evidence="7">(diamondback moth) hypothetical protein</fullName>
    </submittedName>
</protein>
<sequence length="280" mass="31378">MVSPLIKQSWIVLGTLLCHLSGGFITSFPSCLLPALMARDSPIPVDRDTASWIASSLAIGGWLGNIAGAYFLDKFGRRLSHILFIIPSILGWLLIYFATNVPMLIIGRIAKGLSVTATYNIGLCVVAEYTAPEVRGLMFSLKTFSYVVSTLLTHLMGTYFLWRTVALLATVPLLASLGVTSSWPESPAWLLRRGERRRAEDVFRWLRGPGELAQREFLAMAQAQQERTLNTQKPKKTRNKSMQEIEDYFYYGRSYTRKLIKETDSEVEAMVCSDSVNKPL</sequence>
<dbReference type="Gene3D" id="1.20.1250.20">
    <property type="entry name" value="MFS general substrate transporter like domains"/>
    <property type="match status" value="1"/>
</dbReference>
<dbReference type="SUPFAM" id="SSF103473">
    <property type="entry name" value="MFS general substrate transporter"/>
    <property type="match status" value="1"/>
</dbReference>